<sequence>MAQAYGEDRSDQFQFLMEKSPTVIDLQALGLAVSGRVAVDDIRDEDLVLALPCLVECIIDVTTAAASERYARFHALTAQTLPDDDHGGIYRAKPRC</sequence>
<reference evidence="1 2" key="1">
    <citation type="submission" date="2016-01" db="EMBL/GenBank/DDBJ databases">
        <title>The new phylogeny of the genus Mycobacterium.</title>
        <authorList>
            <person name="Tarcisio F."/>
            <person name="Conor M."/>
            <person name="Antonella G."/>
            <person name="Elisabetta G."/>
            <person name="Giulia F.S."/>
            <person name="Sara T."/>
            <person name="Anna F."/>
            <person name="Clotilde B."/>
            <person name="Roberto B."/>
            <person name="Veronica D.S."/>
            <person name="Fabio R."/>
            <person name="Monica P."/>
            <person name="Olivier J."/>
            <person name="Enrico T."/>
            <person name="Nicola S."/>
        </authorList>
    </citation>
    <scope>NUCLEOTIDE SEQUENCE [LARGE SCALE GENOMIC DNA]</scope>
    <source>
        <strain evidence="1 2">ATCC 27353</strain>
    </source>
</reference>
<protein>
    <submittedName>
        <fullName evidence="1">Uncharacterized protein</fullName>
    </submittedName>
</protein>
<name>A0A1X1TR66_9MYCO</name>
<accession>A0A1X1TR66</accession>
<dbReference type="AlphaFoldDB" id="A0A1X1TR66"/>
<proteinExistence type="predicted"/>
<evidence type="ECO:0000313" key="1">
    <source>
        <dbReference type="EMBL" id="ORV47046.1"/>
    </source>
</evidence>
<dbReference type="Proteomes" id="UP000193465">
    <property type="component" value="Unassembled WGS sequence"/>
</dbReference>
<evidence type="ECO:0000313" key="2">
    <source>
        <dbReference type="Proteomes" id="UP000193465"/>
    </source>
</evidence>
<gene>
    <name evidence="1" type="ORF">AWC02_10125</name>
</gene>
<keyword evidence="2" id="KW-1185">Reference proteome</keyword>
<organism evidence="1 2">
    <name type="scientific">Mycolicibacter engbaekii</name>
    <dbReference type="NCBI Taxonomy" id="188915"/>
    <lineage>
        <taxon>Bacteria</taxon>
        <taxon>Bacillati</taxon>
        <taxon>Actinomycetota</taxon>
        <taxon>Actinomycetes</taxon>
        <taxon>Mycobacteriales</taxon>
        <taxon>Mycobacteriaceae</taxon>
        <taxon>Mycolicibacter</taxon>
    </lineage>
</organism>
<dbReference type="EMBL" id="LQOT01000033">
    <property type="protein sequence ID" value="ORV47046.1"/>
    <property type="molecule type" value="Genomic_DNA"/>
</dbReference>
<comment type="caution">
    <text evidence="1">The sequence shown here is derived from an EMBL/GenBank/DDBJ whole genome shotgun (WGS) entry which is preliminary data.</text>
</comment>